<feature type="domain" description="Enoyl reductase (ER)" evidence="2">
    <location>
        <begin position="9"/>
        <end position="329"/>
    </location>
</feature>
<dbReference type="InterPro" id="IPR014182">
    <property type="entry name" value="ADH_Zn_typ-1"/>
</dbReference>
<dbReference type="InterPro" id="IPR020843">
    <property type="entry name" value="ER"/>
</dbReference>
<dbReference type="PANTHER" id="PTHR43482:SF1">
    <property type="entry name" value="PROTEIN AST1-RELATED"/>
    <property type="match status" value="1"/>
</dbReference>
<dbReference type="PANTHER" id="PTHR43482">
    <property type="entry name" value="PROTEIN AST1-RELATED"/>
    <property type="match status" value="1"/>
</dbReference>
<dbReference type="SUPFAM" id="SSF50129">
    <property type="entry name" value="GroES-like"/>
    <property type="match status" value="1"/>
</dbReference>
<sequence>MKIFGMTDSTLNSLSEFDEATPVPLENDILVEVEGISINPVDIATRKKLTDEINGPKVLGYDGYGKVVDVGPKVTKFHKGDLVFYAGDYSRDGSYQEYELVDQNIAALAPRKRSIENSVGMPLVTLTASELLYEKLQVDAKADNSDQTILIINGAGGVGSVMTQLAHQAGLKVVSTASSNEKIAWVKKLGADYTIDHHQDLVVQSHDLGIDNYDYIIGLSDNDPHFKEIVELIKPLGIFATITNLRESKVAELKQKSVDFKWEWMFTKAFFKLPEMAQQGEYLTKLATDLDDGKIQSTTTKVFHGFNIDNIKQATELVEAGHMMGKVVVLK</sequence>
<dbReference type="Gene3D" id="3.90.180.10">
    <property type="entry name" value="Medium-chain alcohol dehydrogenases, catalytic domain"/>
    <property type="match status" value="1"/>
</dbReference>
<evidence type="ECO:0000313" key="4">
    <source>
        <dbReference type="Proteomes" id="UP000051647"/>
    </source>
</evidence>
<evidence type="ECO:0000313" key="3">
    <source>
        <dbReference type="EMBL" id="KRL68281.1"/>
    </source>
</evidence>
<dbReference type="SMART" id="SM00829">
    <property type="entry name" value="PKS_ER"/>
    <property type="match status" value="1"/>
</dbReference>
<dbReference type="GO" id="GO:0016491">
    <property type="term" value="F:oxidoreductase activity"/>
    <property type="evidence" value="ECO:0007669"/>
    <property type="project" value="UniProtKB-KW"/>
</dbReference>
<dbReference type="RefSeq" id="WP_010624119.1">
    <property type="nucleotide sequence ID" value="NZ_AZFA01000002.1"/>
</dbReference>
<proteinExistence type="inferred from homology"/>
<dbReference type="InterPro" id="IPR011032">
    <property type="entry name" value="GroES-like_sf"/>
</dbReference>
<dbReference type="InterPro" id="IPR036291">
    <property type="entry name" value="NAD(P)-bd_dom_sf"/>
</dbReference>
<dbReference type="Pfam" id="PF13602">
    <property type="entry name" value="ADH_zinc_N_2"/>
    <property type="match status" value="1"/>
</dbReference>
<dbReference type="Proteomes" id="UP000051647">
    <property type="component" value="Unassembled WGS sequence"/>
</dbReference>
<dbReference type="EMBL" id="AZFA01000002">
    <property type="protein sequence ID" value="KRL68281.1"/>
    <property type="molecule type" value="Genomic_DNA"/>
</dbReference>
<keyword evidence="4" id="KW-1185">Reference proteome</keyword>
<keyword evidence="1" id="KW-0862">Zinc</keyword>
<dbReference type="PATRIC" id="fig|1423815.3.peg.1043"/>
<dbReference type="CDD" id="cd08252">
    <property type="entry name" value="AL_MDR"/>
    <property type="match status" value="1"/>
</dbReference>
<dbReference type="eggNOG" id="COG0604">
    <property type="taxonomic scope" value="Bacteria"/>
</dbReference>
<name>A0A0R1SHL0_9LACO</name>
<dbReference type="GO" id="GO:0008270">
    <property type="term" value="F:zinc ion binding"/>
    <property type="evidence" value="ECO:0007669"/>
    <property type="project" value="InterPro"/>
</dbReference>
<reference evidence="3 4" key="1">
    <citation type="journal article" date="2015" name="Genome Announc.">
        <title>Expanding the biotechnology potential of lactobacilli through comparative genomics of 213 strains and associated genera.</title>
        <authorList>
            <person name="Sun Z."/>
            <person name="Harris H.M."/>
            <person name="McCann A."/>
            <person name="Guo C."/>
            <person name="Argimon S."/>
            <person name="Zhang W."/>
            <person name="Yang X."/>
            <person name="Jeffery I.B."/>
            <person name="Cooney J.C."/>
            <person name="Kagawa T.F."/>
            <person name="Liu W."/>
            <person name="Song Y."/>
            <person name="Salvetti E."/>
            <person name="Wrobel A."/>
            <person name="Rasinkangas P."/>
            <person name="Parkhill J."/>
            <person name="Rea M.C."/>
            <person name="O'Sullivan O."/>
            <person name="Ritari J."/>
            <person name="Douillard F.P."/>
            <person name="Paul Ross R."/>
            <person name="Yang R."/>
            <person name="Briner A.E."/>
            <person name="Felis G.E."/>
            <person name="de Vos W.M."/>
            <person name="Barrangou R."/>
            <person name="Klaenhammer T.R."/>
            <person name="Caufield P.W."/>
            <person name="Cui Y."/>
            <person name="Zhang H."/>
            <person name="O'Toole P.W."/>
        </authorList>
    </citation>
    <scope>NUCLEOTIDE SEQUENCE [LARGE SCALE GENOMIC DNA]</scope>
    <source>
        <strain evidence="3 4">DSM 14857</strain>
    </source>
</reference>
<dbReference type="AlphaFoldDB" id="A0A0R1SHL0"/>
<dbReference type="Pfam" id="PF08240">
    <property type="entry name" value="ADH_N"/>
    <property type="match status" value="1"/>
</dbReference>
<dbReference type="OrthoDB" id="9792162at2"/>
<protein>
    <recommendedName>
        <fullName evidence="1">Zinc-type alcohol dehydrogenase-like protein</fullName>
    </recommendedName>
</protein>
<dbReference type="InterPro" id="IPR052585">
    <property type="entry name" value="Lipid_raft_assoc_Zn_ADH"/>
</dbReference>
<keyword evidence="1" id="KW-0560">Oxidoreductase</keyword>
<comment type="similarity">
    <text evidence="1">Belongs to the zinc-containing alcohol dehydrogenase family. Quinone oxidoreductase subfamily.</text>
</comment>
<accession>A0A0R1SHL0</accession>
<gene>
    <name evidence="3" type="ORF">FC27_GL001023</name>
</gene>
<comment type="caution">
    <text evidence="3">The sequence shown here is derived from an EMBL/GenBank/DDBJ whole genome shotgun (WGS) entry which is preliminary data.</text>
</comment>
<dbReference type="InterPro" id="IPR013154">
    <property type="entry name" value="ADH-like_N"/>
</dbReference>
<dbReference type="SUPFAM" id="SSF51735">
    <property type="entry name" value="NAD(P)-binding Rossmann-fold domains"/>
    <property type="match status" value="1"/>
</dbReference>
<keyword evidence="1" id="KW-0479">Metal-binding</keyword>
<evidence type="ECO:0000259" key="2">
    <source>
        <dbReference type="SMART" id="SM00829"/>
    </source>
</evidence>
<dbReference type="STRING" id="1423815.FC27_GL001023"/>
<evidence type="ECO:0000256" key="1">
    <source>
        <dbReference type="RuleBase" id="RU364000"/>
    </source>
</evidence>
<dbReference type="Gene3D" id="3.40.50.720">
    <property type="entry name" value="NAD(P)-binding Rossmann-like Domain"/>
    <property type="match status" value="1"/>
</dbReference>
<organism evidence="3 4">
    <name type="scientific">Companilactobacillus versmoldensis DSM 14857 = KCTC 3814</name>
    <dbReference type="NCBI Taxonomy" id="1423815"/>
    <lineage>
        <taxon>Bacteria</taxon>
        <taxon>Bacillati</taxon>
        <taxon>Bacillota</taxon>
        <taxon>Bacilli</taxon>
        <taxon>Lactobacillales</taxon>
        <taxon>Lactobacillaceae</taxon>
        <taxon>Companilactobacillus</taxon>
    </lineage>
</organism>
<dbReference type="NCBIfam" id="TIGR02817">
    <property type="entry name" value="adh_fam_1"/>
    <property type="match status" value="1"/>
</dbReference>